<dbReference type="VEuPathDB" id="FungiDB:BLGHR1_15146"/>
<dbReference type="AlphaFoldDB" id="A0A383UY93"/>
<protein>
    <submittedName>
        <fullName evidence="1">Uncharacterized protein</fullName>
    </submittedName>
</protein>
<name>A0A383UY93_BLUHO</name>
<gene>
    <name evidence="1" type="ORF">BLGHR1_15146</name>
</gene>
<accession>A0A383UY93</accession>
<proteinExistence type="predicted"/>
<evidence type="ECO:0000313" key="1">
    <source>
        <dbReference type="EMBL" id="SZF04350.1"/>
    </source>
</evidence>
<evidence type="ECO:0000313" key="2">
    <source>
        <dbReference type="Proteomes" id="UP000275772"/>
    </source>
</evidence>
<reference evidence="1 2" key="1">
    <citation type="submission" date="2017-11" db="EMBL/GenBank/DDBJ databases">
        <authorList>
            <person name="Kracher B."/>
        </authorList>
    </citation>
    <scope>NUCLEOTIDE SEQUENCE [LARGE SCALE GENOMIC DNA]</scope>
    <source>
        <strain evidence="1 2">RACE1</strain>
    </source>
</reference>
<dbReference type="EMBL" id="UNSH01000064">
    <property type="protein sequence ID" value="SZF04350.1"/>
    <property type="molecule type" value="Genomic_DNA"/>
</dbReference>
<dbReference type="Proteomes" id="UP000275772">
    <property type="component" value="Unassembled WGS sequence"/>
</dbReference>
<sequence>MVVWSKDCCSSVIRNVEVDDNHIGSCSGPFLWAAQHLSRVKYTKR</sequence>
<organism evidence="1 2">
    <name type="scientific">Blumeria hordei</name>
    <name type="common">Barley powdery mildew</name>
    <name type="synonym">Blumeria graminis f. sp. hordei</name>
    <dbReference type="NCBI Taxonomy" id="2867405"/>
    <lineage>
        <taxon>Eukaryota</taxon>
        <taxon>Fungi</taxon>
        <taxon>Dikarya</taxon>
        <taxon>Ascomycota</taxon>
        <taxon>Pezizomycotina</taxon>
        <taxon>Leotiomycetes</taxon>
        <taxon>Erysiphales</taxon>
        <taxon>Erysiphaceae</taxon>
        <taxon>Blumeria</taxon>
    </lineage>
</organism>